<comment type="caution">
    <text evidence="4">The sequence shown here is derived from an EMBL/GenBank/DDBJ whole genome shotgun (WGS) entry which is preliminary data.</text>
</comment>
<dbReference type="Gene3D" id="2.30.30.40">
    <property type="entry name" value="SH3 Domains"/>
    <property type="match status" value="1"/>
</dbReference>
<sequence>MLFEQNIFLSLSTTEQYFKAIADYRGVKGDTNYIAVMKGDGVLLIKKDKEWLTVEKDGDIGKVPKVFGLYYPSKSNGVSKSAQFIVTHGFELI</sequence>
<name>A0A5J4VLL4_9EUKA</name>
<dbReference type="InterPro" id="IPR001452">
    <property type="entry name" value="SH3_domain"/>
</dbReference>
<dbReference type="InterPro" id="IPR036028">
    <property type="entry name" value="SH3-like_dom_sf"/>
</dbReference>
<evidence type="ECO:0000313" key="5">
    <source>
        <dbReference type="Proteomes" id="UP000324800"/>
    </source>
</evidence>
<organism evidence="4 5">
    <name type="scientific">Streblomastix strix</name>
    <dbReference type="NCBI Taxonomy" id="222440"/>
    <lineage>
        <taxon>Eukaryota</taxon>
        <taxon>Metamonada</taxon>
        <taxon>Preaxostyla</taxon>
        <taxon>Oxymonadida</taxon>
        <taxon>Streblomastigidae</taxon>
        <taxon>Streblomastix</taxon>
    </lineage>
</organism>
<dbReference type="Proteomes" id="UP000324800">
    <property type="component" value="Unassembled WGS sequence"/>
</dbReference>
<dbReference type="EMBL" id="SNRW01006221">
    <property type="protein sequence ID" value="KAA6383488.1"/>
    <property type="molecule type" value="Genomic_DNA"/>
</dbReference>
<feature type="domain" description="SH3" evidence="3">
    <location>
        <begin position="13"/>
        <end position="73"/>
    </location>
</feature>
<accession>A0A5J4VLL4</accession>
<reference evidence="4 5" key="1">
    <citation type="submission" date="2019-03" db="EMBL/GenBank/DDBJ databases">
        <title>Single cell metagenomics reveals metabolic interactions within the superorganism composed of flagellate Streblomastix strix and complex community of Bacteroidetes bacteria on its surface.</title>
        <authorList>
            <person name="Treitli S.C."/>
            <person name="Kolisko M."/>
            <person name="Husnik F."/>
            <person name="Keeling P."/>
            <person name="Hampl V."/>
        </authorList>
    </citation>
    <scope>NUCLEOTIDE SEQUENCE [LARGE SCALE GENOMIC DNA]</scope>
    <source>
        <strain evidence="4">ST1C</strain>
    </source>
</reference>
<proteinExistence type="predicted"/>
<dbReference type="SUPFAM" id="SSF50044">
    <property type="entry name" value="SH3-domain"/>
    <property type="match status" value="1"/>
</dbReference>
<protein>
    <recommendedName>
        <fullName evidence="3">SH3 domain-containing protein</fullName>
    </recommendedName>
</protein>
<evidence type="ECO:0000259" key="3">
    <source>
        <dbReference type="PROSITE" id="PS50002"/>
    </source>
</evidence>
<keyword evidence="1 2" id="KW-0728">SH3 domain</keyword>
<dbReference type="AlphaFoldDB" id="A0A5J4VLL4"/>
<evidence type="ECO:0000313" key="4">
    <source>
        <dbReference type="EMBL" id="KAA6383488.1"/>
    </source>
</evidence>
<evidence type="ECO:0000256" key="2">
    <source>
        <dbReference type="PROSITE-ProRule" id="PRU00192"/>
    </source>
</evidence>
<evidence type="ECO:0000256" key="1">
    <source>
        <dbReference type="ARBA" id="ARBA00022443"/>
    </source>
</evidence>
<dbReference type="PROSITE" id="PS50002">
    <property type="entry name" value="SH3"/>
    <property type="match status" value="1"/>
</dbReference>
<gene>
    <name evidence="4" type="ORF">EZS28_020986</name>
</gene>